<dbReference type="SUPFAM" id="SSF48371">
    <property type="entry name" value="ARM repeat"/>
    <property type="match status" value="1"/>
</dbReference>
<sequence length="133" mass="15255">MKQVIVMLFLSFFLVANQLSYGINNPVKNSLANREMVIKNLMIGVKSDNYGLRTSSAFLLGEFQADESVIELLGMLHKEESDDARILAALSLLKIEDARGIYAIKQAVRFDKSERVRKICEKFYHYYLEKIKS</sequence>
<protein>
    <recommendedName>
        <fullName evidence="2">HEAT repeat domain-containing protein</fullName>
    </recommendedName>
</protein>
<dbReference type="AlphaFoldDB" id="A0A832DFG9"/>
<dbReference type="EMBL" id="DSVI01000004">
    <property type="protein sequence ID" value="HGT47188.1"/>
    <property type="molecule type" value="Genomic_DNA"/>
</dbReference>
<name>A0A832DFG9_9BACT</name>
<gene>
    <name evidence="1" type="ORF">ENS56_04075</name>
</gene>
<accession>A0A832DFG9</accession>
<evidence type="ECO:0008006" key="2">
    <source>
        <dbReference type="Google" id="ProtNLM"/>
    </source>
</evidence>
<dbReference type="InterPro" id="IPR016024">
    <property type="entry name" value="ARM-type_fold"/>
</dbReference>
<comment type="caution">
    <text evidence="1">The sequence shown here is derived from an EMBL/GenBank/DDBJ whole genome shotgun (WGS) entry which is preliminary data.</text>
</comment>
<proteinExistence type="predicted"/>
<organism evidence="1">
    <name type="scientific">Ignavibacterium album</name>
    <dbReference type="NCBI Taxonomy" id="591197"/>
    <lineage>
        <taxon>Bacteria</taxon>
        <taxon>Pseudomonadati</taxon>
        <taxon>Ignavibacteriota</taxon>
        <taxon>Ignavibacteria</taxon>
        <taxon>Ignavibacteriales</taxon>
        <taxon>Ignavibacteriaceae</taxon>
        <taxon>Ignavibacterium</taxon>
    </lineage>
</organism>
<evidence type="ECO:0000313" key="1">
    <source>
        <dbReference type="EMBL" id="HGT47188.1"/>
    </source>
</evidence>
<reference evidence="1" key="1">
    <citation type="journal article" date="2020" name="mSystems">
        <title>Genome- and Community-Level Interaction Insights into Carbon Utilization and Element Cycling Functions of Hydrothermarchaeota in Hydrothermal Sediment.</title>
        <authorList>
            <person name="Zhou Z."/>
            <person name="Liu Y."/>
            <person name="Xu W."/>
            <person name="Pan J."/>
            <person name="Luo Z.H."/>
            <person name="Li M."/>
        </authorList>
    </citation>
    <scope>NUCLEOTIDE SEQUENCE [LARGE SCALE GENOMIC DNA]</scope>
    <source>
        <strain evidence="1">SpSt-500</strain>
    </source>
</reference>
<dbReference type="InterPro" id="IPR011989">
    <property type="entry name" value="ARM-like"/>
</dbReference>
<dbReference type="Gene3D" id="1.25.10.10">
    <property type="entry name" value="Leucine-rich Repeat Variant"/>
    <property type="match status" value="1"/>
</dbReference>